<name>A0AAU2UXY3_9ACTN</name>
<evidence type="ECO:0008006" key="2">
    <source>
        <dbReference type="Google" id="ProtNLM"/>
    </source>
</evidence>
<dbReference type="EMBL" id="CP108318">
    <property type="protein sequence ID" value="WTW59640.1"/>
    <property type="molecule type" value="Genomic_DNA"/>
</dbReference>
<dbReference type="AlphaFoldDB" id="A0AAU2UXY3"/>
<organism evidence="1">
    <name type="scientific">Streptomyces sp. NBC_00003</name>
    <dbReference type="NCBI Taxonomy" id="2903608"/>
    <lineage>
        <taxon>Bacteria</taxon>
        <taxon>Bacillati</taxon>
        <taxon>Actinomycetota</taxon>
        <taxon>Actinomycetes</taxon>
        <taxon>Kitasatosporales</taxon>
        <taxon>Streptomycetaceae</taxon>
        <taxon>Streptomyces</taxon>
    </lineage>
</organism>
<accession>A0AAU2UXY3</accession>
<sequence>MLRIVDELAGPGPLRICAHAPADGDAGTGFRVLLMADVLARVVEMRGRAVLIGWTGPHGKTAAAAAGIRPADAEGDPKEIAQALGGAPGVQLTSGTYEGAGSACLQIGEARLPPFEGLDLLAVRLLLLSHPYEEPVSVTAGEVAEAGRALARWRRAIADWAEQPSKPIPADLKSTARTALDNRLDTAAVLRLLHDLATSDDVPPGAKFETMAYLDRVLGLELVREVGRA</sequence>
<dbReference type="Gene3D" id="1.20.120.640">
    <property type="entry name" value="Anticodon-binding domain of a subclass of class I aminoacyl-tRNA synthetases"/>
    <property type="match status" value="1"/>
</dbReference>
<gene>
    <name evidence="1" type="ORF">OG549_02655</name>
</gene>
<proteinExistence type="predicted"/>
<evidence type="ECO:0000313" key="1">
    <source>
        <dbReference type="EMBL" id="WTW59640.1"/>
    </source>
</evidence>
<protein>
    <recommendedName>
        <fullName evidence="2">Cysteinyl-tRNA synthetase</fullName>
    </recommendedName>
</protein>
<reference evidence="1" key="1">
    <citation type="submission" date="2022-10" db="EMBL/GenBank/DDBJ databases">
        <title>The complete genomes of actinobacterial strains from the NBC collection.</title>
        <authorList>
            <person name="Joergensen T.S."/>
            <person name="Alvarez Arevalo M."/>
            <person name="Sterndorff E.B."/>
            <person name="Faurdal D."/>
            <person name="Vuksanovic O."/>
            <person name="Mourched A.-S."/>
            <person name="Charusanti P."/>
            <person name="Shaw S."/>
            <person name="Blin K."/>
            <person name="Weber T."/>
        </authorList>
    </citation>
    <scope>NUCLEOTIDE SEQUENCE</scope>
    <source>
        <strain evidence="1">NBC_00003</strain>
    </source>
</reference>